<proteinExistence type="inferred from homology"/>
<dbReference type="KEGG" id="ccp:CHC_T00000195001"/>
<gene>
    <name evidence="5" type="ORF">CHC_T00000195001</name>
</gene>
<feature type="domain" description="Aldehyde oxidase/xanthine dehydrogenase first molybdopterin binding" evidence="4">
    <location>
        <begin position="1"/>
        <end position="94"/>
    </location>
</feature>
<accession>R7QNA2</accession>
<dbReference type="SUPFAM" id="SSF56003">
    <property type="entry name" value="Molybdenum cofactor-binding domain"/>
    <property type="match status" value="1"/>
</dbReference>
<dbReference type="InterPro" id="IPR016208">
    <property type="entry name" value="Ald_Oxase/xanthine_DH-like"/>
</dbReference>
<dbReference type="GO" id="GO:0016491">
    <property type="term" value="F:oxidoreductase activity"/>
    <property type="evidence" value="ECO:0007669"/>
    <property type="project" value="InterPro"/>
</dbReference>
<dbReference type="PANTHER" id="PTHR11908:SF132">
    <property type="entry name" value="ALDEHYDE OXIDASE 1-RELATED"/>
    <property type="match status" value="1"/>
</dbReference>
<dbReference type="InterPro" id="IPR008274">
    <property type="entry name" value="AldOxase/xan_DH_MoCoBD1"/>
</dbReference>
<organism evidence="5 6">
    <name type="scientific">Chondrus crispus</name>
    <name type="common">Carrageen Irish moss</name>
    <name type="synonym">Polymorpha crispa</name>
    <dbReference type="NCBI Taxonomy" id="2769"/>
    <lineage>
        <taxon>Eukaryota</taxon>
        <taxon>Rhodophyta</taxon>
        <taxon>Florideophyceae</taxon>
        <taxon>Rhodymeniophycidae</taxon>
        <taxon>Gigartinales</taxon>
        <taxon>Gigartinaceae</taxon>
        <taxon>Chondrus</taxon>
    </lineage>
</organism>
<feature type="compositionally biased region" description="Basic residues" evidence="3">
    <location>
        <begin position="181"/>
        <end position="193"/>
    </location>
</feature>
<dbReference type="Gramene" id="CDF39268">
    <property type="protein sequence ID" value="CDF39268"/>
    <property type="gene ID" value="CHC_T00000195001"/>
</dbReference>
<dbReference type="FunFam" id="3.30.365.10:FF:000001">
    <property type="entry name" value="Xanthine dehydrogenase oxidase"/>
    <property type="match status" value="1"/>
</dbReference>
<dbReference type="AlphaFoldDB" id="R7QNA2"/>
<dbReference type="Pfam" id="PF02738">
    <property type="entry name" value="MoCoBD_1"/>
    <property type="match status" value="1"/>
</dbReference>
<keyword evidence="2" id="KW-0500">Molybdenum</keyword>
<name>R7QNA2_CHOCR</name>
<dbReference type="GeneID" id="17326898"/>
<dbReference type="EMBL" id="HG002016">
    <property type="protein sequence ID" value="CDF39268.1"/>
    <property type="molecule type" value="Genomic_DNA"/>
</dbReference>
<evidence type="ECO:0000256" key="1">
    <source>
        <dbReference type="ARBA" id="ARBA00006849"/>
    </source>
</evidence>
<dbReference type="OrthoDB" id="8300278at2759"/>
<dbReference type="GO" id="GO:0005506">
    <property type="term" value="F:iron ion binding"/>
    <property type="evidence" value="ECO:0007669"/>
    <property type="project" value="InterPro"/>
</dbReference>
<evidence type="ECO:0000256" key="3">
    <source>
        <dbReference type="SAM" id="MobiDB-lite"/>
    </source>
</evidence>
<evidence type="ECO:0000256" key="2">
    <source>
        <dbReference type="ARBA" id="ARBA00022505"/>
    </source>
</evidence>
<dbReference type="PANTHER" id="PTHR11908">
    <property type="entry name" value="XANTHINE DEHYDROGENASE"/>
    <property type="match status" value="1"/>
</dbReference>
<dbReference type="RefSeq" id="XP_005719179.1">
    <property type="nucleotide sequence ID" value="XM_005719122.1"/>
</dbReference>
<keyword evidence="6" id="KW-1185">Reference proteome</keyword>
<sequence>MVILASTQAAAMTQDVVAKVLGVPMHKVVCKVKRIGGGFGGKETRSLFISAAVAVAAQAVQRPVRLILDRDTDMLISGTRHAFLAHYKAAFKSNTIPKQVSSGKMQCTPWLAVSFGQNSFQPTKLRQLEQRIPFHTYNLARQSPFLLDPPSAAATNPHNGLPVLVPTAQPLSPRATCHTRTSSRRPRSAPRMV</sequence>
<dbReference type="Proteomes" id="UP000012073">
    <property type="component" value="Unassembled WGS sequence"/>
</dbReference>
<comment type="similarity">
    <text evidence="1">Belongs to the xanthine dehydrogenase family.</text>
</comment>
<reference evidence="6" key="1">
    <citation type="journal article" date="2013" name="Proc. Natl. Acad. Sci. U.S.A.">
        <title>Genome structure and metabolic features in the red seaweed Chondrus crispus shed light on evolution of the Archaeplastida.</title>
        <authorList>
            <person name="Collen J."/>
            <person name="Porcel B."/>
            <person name="Carre W."/>
            <person name="Ball S.G."/>
            <person name="Chaparro C."/>
            <person name="Tonon T."/>
            <person name="Barbeyron T."/>
            <person name="Michel G."/>
            <person name="Noel B."/>
            <person name="Valentin K."/>
            <person name="Elias M."/>
            <person name="Artiguenave F."/>
            <person name="Arun A."/>
            <person name="Aury J.M."/>
            <person name="Barbosa-Neto J.F."/>
            <person name="Bothwell J.H."/>
            <person name="Bouget F.Y."/>
            <person name="Brillet L."/>
            <person name="Cabello-Hurtado F."/>
            <person name="Capella-Gutierrez S."/>
            <person name="Charrier B."/>
            <person name="Cladiere L."/>
            <person name="Cock J.M."/>
            <person name="Coelho S.M."/>
            <person name="Colleoni C."/>
            <person name="Czjzek M."/>
            <person name="Da Silva C."/>
            <person name="Delage L."/>
            <person name="Denoeud F."/>
            <person name="Deschamps P."/>
            <person name="Dittami S.M."/>
            <person name="Gabaldon T."/>
            <person name="Gachon C.M."/>
            <person name="Groisillier A."/>
            <person name="Herve C."/>
            <person name="Jabbari K."/>
            <person name="Katinka M."/>
            <person name="Kloareg B."/>
            <person name="Kowalczyk N."/>
            <person name="Labadie K."/>
            <person name="Leblanc C."/>
            <person name="Lopez P.J."/>
            <person name="McLachlan D.H."/>
            <person name="Meslet-Cladiere L."/>
            <person name="Moustafa A."/>
            <person name="Nehr Z."/>
            <person name="Nyvall Collen P."/>
            <person name="Panaud O."/>
            <person name="Partensky F."/>
            <person name="Poulain J."/>
            <person name="Rensing S.A."/>
            <person name="Rousvoal S."/>
            <person name="Samson G."/>
            <person name="Symeonidi A."/>
            <person name="Weissenbach J."/>
            <person name="Zambounis A."/>
            <person name="Wincker P."/>
            <person name="Boyen C."/>
        </authorList>
    </citation>
    <scope>NUCLEOTIDE SEQUENCE [LARGE SCALE GENOMIC DNA]</scope>
    <source>
        <strain evidence="6">cv. Stackhouse</strain>
    </source>
</reference>
<dbReference type="STRING" id="2769.R7QNA2"/>
<evidence type="ECO:0000259" key="4">
    <source>
        <dbReference type="Pfam" id="PF02738"/>
    </source>
</evidence>
<evidence type="ECO:0000313" key="6">
    <source>
        <dbReference type="Proteomes" id="UP000012073"/>
    </source>
</evidence>
<dbReference type="InterPro" id="IPR037165">
    <property type="entry name" value="AldOxase/xan_DH_Mopterin-bd_sf"/>
</dbReference>
<dbReference type="Gene3D" id="3.30.365.10">
    <property type="entry name" value="Aldehyde oxidase/xanthine dehydrogenase, molybdopterin binding domain"/>
    <property type="match status" value="2"/>
</dbReference>
<evidence type="ECO:0000313" key="5">
    <source>
        <dbReference type="EMBL" id="CDF39268.1"/>
    </source>
</evidence>
<feature type="region of interest" description="Disordered" evidence="3">
    <location>
        <begin position="167"/>
        <end position="193"/>
    </location>
</feature>
<protein>
    <recommendedName>
        <fullName evidence="4">Aldehyde oxidase/xanthine dehydrogenase first molybdopterin binding domain-containing protein</fullName>
    </recommendedName>
</protein>